<keyword evidence="3 8" id="KW-0812">Transmembrane</keyword>
<evidence type="ECO:0000256" key="1">
    <source>
        <dbReference type="ARBA" id="ARBA00004141"/>
    </source>
</evidence>
<evidence type="ECO:0000313" key="11">
    <source>
        <dbReference type="EMBL" id="CAH0557993.1"/>
    </source>
</evidence>
<keyword evidence="7 8" id="KW-0472">Membrane</keyword>
<gene>
    <name evidence="11" type="ORF">MELIAE_LOCUS8572</name>
</gene>
<comment type="subcellular location">
    <subcellularLocation>
        <location evidence="1">Membrane</location>
        <topology evidence="1">Multi-pass membrane protein</topology>
    </subcellularLocation>
</comment>
<dbReference type="GO" id="GO:0140359">
    <property type="term" value="F:ABC-type transporter activity"/>
    <property type="evidence" value="ECO:0007669"/>
    <property type="project" value="InterPro"/>
</dbReference>
<dbReference type="Gene3D" id="3.40.50.300">
    <property type="entry name" value="P-loop containing nucleotide triphosphate hydrolases"/>
    <property type="match status" value="2"/>
</dbReference>
<keyword evidence="4" id="KW-0547">Nucleotide-binding</keyword>
<evidence type="ECO:0000256" key="6">
    <source>
        <dbReference type="ARBA" id="ARBA00022989"/>
    </source>
</evidence>
<dbReference type="CDD" id="cd18579">
    <property type="entry name" value="ABC_6TM_ABCC_D1"/>
    <property type="match status" value="1"/>
</dbReference>
<feature type="transmembrane region" description="Helical" evidence="8">
    <location>
        <begin position="208"/>
        <end position="230"/>
    </location>
</feature>
<feature type="transmembrane region" description="Helical" evidence="8">
    <location>
        <begin position="897"/>
        <end position="916"/>
    </location>
</feature>
<feature type="transmembrane region" description="Helical" evidence="8">
    <location>
        <begin position="694"/>
        <end position="714"/>
    </location>
</feature>
<dbReference type="FunFam" id="1.20.1560.10:FF:000026">
    <property type="entry name" value="Multidrug resistance-associated protein lethal(2)03659"/>
    <property type="match status" value="1"/>
</dbReference>
<dbReference type="PANTHER" id="PTHR24223">
    <property type="entry name" value="ATP-BINDING CASSETTE SUB-FAMILY C"/>
    <property type="match status" value="1"/>
</dbReference>
<dbReference type="SUPFAM" id="SSF52540">
    <property type="entry name" value="P-loop containing nucleoside triphosphate hydrolases"/>
    <property type="match status" value="2"/>
</dbReference>
<keyword evidence="5" id="KW-0067">ATP-binding</keyword>
<dbReference type="CDD" id="cd03244">
    <property type="entry name" value="ABCC_MRP_domain2"/>
    <property type="match status" value="1"/>
</dbReference>
<feature type="transmembrane region" description="Helical" evidence="8">
    <location>
        <begin position="135"/>
        <end position="153"/>
    </location>
</feature>
<proteinExistence type="predicted"/>
<dbReference type="PROSITE" id="PS50893">
    <property type="entry name" value="ABC_TRANSPORTER_2"/>
    <property type="match status" value="2"/>
</dbReference>
<feature type="transmembrane region" description="Helical" evidence="8">
    <location>
        <begin position="236"/>
        <end position="256"/>
    </location>
</feature>
<feature type="transmembrane region" description="Helical" evidence="8">
    <location>
        <begin position="972"/>
        <end position="1004"/>
    </location>
</feature>
<evidence type="ECO:0000256" key="5">
    <source>
        <dbReference type="ARBA" id="ARBA00022840"/>
    </source>
</evidence>
<dbReference type="SUPFAM" id="SSF90123">
    <property type="entry name" value="ABC transporter transmembrane region"/>
    <property type="match status" value="2"/>
</dbReference>
<dbReference type="SMART" id="SM00382">
    <property type="entry name" value="AAA"/>
    <property type="match status" value="2"/>
</dbReference>
<dbReference type="GO" id="GO:0016887">
    <property type="term" value="F:ATP hydrolysis activity"/>
    <property type="evidence" value="ECO:0007669"/>
    <property type="project" value="InterPro"/>
</dbReference>
<feature type="transmembrane region" description="Helical" evidence="8">
    <location>
        <begin position="799"/>
        <end position="825"/>
    </location>
</feature>
<feature type="domain" description="ABC transporter" evidence="9">
    <location>
        <begin position="1079"/>
        <end position="1308"/>
    </location>
</feature>
<evidence type="ECO:0000259" key="10">
    <source>
        <dbReference type="PROSITE" id="PS50929"/>
    </source>
</evidence>
<reference evidence="11" key="1">
    <citation type="submission" date="2021-12" db="EMBL/GenBank/DDBJ databases">
        <authorList>
            <person name="King R."/>
        </authorList>
    </citation>
    <scope>NUCLEOTIDE SEQUENCE</scope>
</reference>
<organism evidence="11 12">
    <name type="scientific">Brassicogethes aeneus</name>
    <name type="common">Rape pollen beetle</name>
    <name type="synonym">Meligethes aeneus</name>
    <dbReference type="NCBI Taxonomy" id="1431903"/>
    <lineage>
        <taxon>Eukaryota</taxon>
        <taxon>Metazoa</taxon>
        <taxon>Ecdysozoa</taxon>
        <taxon>Arthropoda</taxon>
        <taxon>Hexapoda</taxon>
        <taxon>Insecta</taxon>
        <taxon>Pterygota</taxon>
        <taxon>Neoptera</taxon>
        <taxon>Endopterygota</taxon>
        <taxon>Coleoptera</taxon>
        <taxon>Polyphaga</taxon>
        <taxon>Cucujiformia</taxon>
        <taxon>Nitidulidae</taxon>
        <taxon>Meligethinae</taxon>
        <taxon>Brassicogethes</taxon>
    </lineage>
</organism>
<sequence>MDPGFNLKYENPVRKANFFSKSLFIWMIRLFRKGSSKGLEVQDLYKTLPTDQSDHLGDVLEGNWNKELAKAKAKNKKPSLIRALAKTYLGNYMWWGVVMFLQYAIIRPIQPMILAQLLRLFTSYAPKDSGVIRDMYLYGSGVVGFSVVLIFMLHHSNYGQTRIGMRIRVGVSSLVYRKLMKLNKSALKNTAAGQVVNLLSNDVNRFDLVVLQMHFLWIMPFQIGLVTFFMWQEVGISTLAGVVSMALFTIPGQGYLGKVTSNLRRKIASKTDRRVVLMNEVISGIQVIKMYAWEKPFEKLIHWARNTEINTLTKSAYLQGIYMSCMVFIERTTLFLTCVCFVLTGNVLTADVVFSMAQFFNILQMAMAIFYPAAITYGAESLVAIRRLEKFLSLDEKQEADLKHTNDGSLVVSNVDAEWVEGNTSLENISFTVPKGSLCAIIGPVGSGKTTMLQLFLGELIAKTGKISIGGEISYSSQEAWLFASSVRNNILFGLEYNHLRYRQVIKVCALEKDFKQFPQGDKTIVGERGVSLSGGQRARINLARAIYRQADIYLLDDPLSAVDTHVGRHLFDECISRHLTGKTRVLITHQLQYLKTADHILVLDEGRIAAQGTFEELSDSNLDFTKLLIASDEQQDKPEEPVEEKSLSRRMSRRSSAISCLSYISDSVEMELQESKAVEEEEVIGDLSPFKEYFKAAGSTCALILLVIILILGQTASSGADYWVTYWTQQETIRHANGSILKVDEPSMVLLNNTSNSTTNNFFYQAADTVSSFFDSLYDTFLNGNFMEVTSMKTNVAIYIYTIFIIGSIVFTLMRSFLFFSVCMRASRNLHKKMFNCLLKAPMRFFDTNPSGRVLNRFSKDMGAIDELLPRVMIEALQITLVMIGILVNVTISNPYVIIAMIVLGILFIFLRNWYIATAKAIKHIEGITKSPMFSHVNSSLNGLTTIRASQAQQALINEFDHHQDVHTSSWFLTITCVVSFGLWLDIICVIFVACVTYSFVFLASTTEVNGSLVGLAISQSLILTGMLQHGMRQTAEVVNQLTSVERVLHYTKIDQEGPFETDEHKRPSKSWPDKGDVRFKKLYLKYVESDPPVLKNLNIDIQPGEKIGIVGRTGAGKSSLITALFRLSPIEGNLIIDGLDTKEIGLSDLRKKISIIPQEPVLFSATLRYNLDPFQEYEDDQLWRALEEVELKDAASSLDFQVSEGGSNFSLGQRQLICLARAILRNNKVLVLDEATANVDPQTDHLIQKTIRTKFANCTVLTIAHRLNTIMDSDKVLVMESGTMVEFDHPHLLLQNPEGYFHKMVLETGPSMTLQLKDVAQEAYENKFEIAHF</sequence>
<dbReference type="InterPro" id="IPR017871">
    <property type="entry name" value="ABC_transporter-like_CS"/>
</dbReference>
<dbReference type="EMBL" id="OV121136">
    <property type="protein sequence ID" value="CAH0557993.1"/>
    <property type="molecule type" value="Genomic_DNA"/>
</dbReference>
<keyword evidence="6 8" id="KW-1133">Transmembrane helix</keyword>
<evidence type="ECO:0000256" key="2">
    <source>
        <dbReference type="ARBA" id="ARBA00022448"/>
    </source>
</evidence>
<accession>A0A9P0B5P4</accession>
<dbReference type="Pfam" id="PF00005">
    <property type="entry name" value="ABC_tran"/>
    <property type="match status" value="2"/>
</dbReference>
<dbReference type="Proteomes" id="UP001154078">
    <property type="component" value="Chromosome 5"/>
</dbReference>
<dbReference type="GO" id="GO:0016020">
    <property type="term" value="C:membrane"/>
    <property type="evidence" value="ECO:0007669"/>
    <property type="project" value="UniProtKB-SubCell"/>
</dbReference>
<dbReference type="InterPro" id="IPR050173">
    <property type="entry name" value="ABC_transporter_C-like"/>
</dbReference>
<dbReference type="FunFam" id="3.40.50.300:FF:000163">
    <property type="entry name" value="Multidrug resistance-associated protein member 4"/>
    <property type="match status" value="1"/>
</dbReference>
<dbReference type="PROSITE" id="PS50929">
    <property type="entry name" value="ABC_TM1F"/>
    <property type="match status" value="2"/>
</dbReference>
<evidence type="ECO:0000256" key="7">
    <source>
        <dbReference type="ARBA" id="ARBA00023136"/>
    </source>
</evidence>
<evidence type="ECO:0000256" key="8">
    <source>
        <dbReference type="SAM" id="Phobius"/>
    </source>
</evidence>
<dbReference type="InterPro" id="IPR003439">
    <property type="entry name" value="ABC_transporter-like_ATP-bd"/>
</dbReference>
<feature type="domain" description="ABC transporter" evidence="9">
    <location>
        <begin position="410"/>
        <end position="631"/>
    </location>
</feature>
<dbReference type="OrthoDB" id="6500128at2759"/>
<name>A0A9P0B5P4_BRAAE</name>
<feature type="domain" description="ABC transmembrane type-1" evidence="10">
    <location>
        <begin position="94"/>
        <end position="379"/>
    </location>
</feature>
<dbReference type="CDD" id="cd03250">
    <property type="entry name" value="ABCC_MRP_domain1"/>
    <property type="match status" value="1"/>
</dbReference>
<dbReference type="PROSITE" id="PS00211">
    <property type="entry name" value="ABC_TRANSPORTER_1"/>
    <property type="match status" value="2"/>
</dbReference>
<dbReference type="InterPro" id="IPR044746">
    <property type="entry name" value="ABCC_6TM_D1"/>
</dbReference>
<evidence type="ECO:0000259" key="9">
    <source>
        <dbReference type="PROSITE" id="PS50893"/>
    </source>
</evidence>
<dbReference type="FunFam" id="3.40.50.300:FF:000482">
    <property type="entry name" value="Multidrug resistance-associated protein member 4"/>
    <property type="match status" value="1"/>
</dbReference>
<feature type="transmembrane region" description="Helical" evidence="8">
    <location>
        <begin position="362"/>
        <end position="385"/>
    </location>
</feature>
<evidence type="ECO:0000256" key="3">
    <source>
        <dbReference type="ARBA" id="ARBA00022692"/>
    </source>
</evidence>
<feature type="transmembrane region" description="Helical" evidence="8">
    <location>
        <begin position="333"/>
        <end position="356"/>
    </location>
</feature>
<dbReference type="PANTHER" id="PTHR24223:SF415">
    <property type="entry name" value="FI20190P1"/>
    <property type="match status" value="1"/>
</dbReference>
<evidence type="ECO:0000313" key="12">
    <source>
        <dbReference type="Proteomes" id="UP001154078"/>
    </source>
</evidence>
<dbReference type="GO" id="GO:0005524">
    <property type="term" value="F:ATP binding"/>
    <property type="evidence" value="ECO:0007669"/>
    <property type="project" value="UniProtKB-KW"/>
</dbReference>
<dbReference type="InterPro" id="IPR036640">
    <property type="entry name" value="ABC1_TM_sf"/>
</dbReference>
<evidence type="ECO:0000256" key="4">
    <source>
        <dbReference type="ARBA" id="ARBA00022741"/>
    </source>
</evidence>
<dbReference type="InterPro" id="IPR011527">
    <property type="entry name" value="ABC1_TM_dom"/>
</dbReference>
<keyword evidence="2" id="KW-0813">Transport</keyword>
<keyword evidence="12" id="KW-1185">Reference proteome</keyword>
<dbReference type="InterPro" id="IPR027417">
    <property type="entry name" value="P-loop_NTPase"/>
</dbReference>
<protein>
    <submittedName>
        <fullName evidence="11">Uncharacterized protein</fullName>
    </submittedName>
</protein>
<dbReference type="Gene3D" id="1.20.1560.10">
    <property type="entry name" value="ABC transporter type 1, transmembrane domain"/>
    <property type="match status" value="2"/>
</dbReference>
<dbReference type="Pfam" id="PF00664">
    <property type="entry name" value="ABC_membrane"/>
    <property type="match status" value="2"/>
</dbReference>
<feature type="domain" description="ABC transmembrane type-1" evidence="10">
    <location>
        <begin position="778"/>
        <end position="1041"/>
    </location>
</feature>
<dbReference type="InterPro" id="IPR003593">
    <property type="entry name" value="AAA+_ATPase"/>
</dbReference>
<feature type="transmembrane region" description="Helical" evidence="8">
    <location>
        <begin position="869"/>
        <end position="891"/>
    </location>
</feature>
<dbReference type="FunFam" id="1.20.1560.10:FF:000014">
    <property type="entry name" value="Multidrug resistance-associated protein member 4"/>
    <property type="match status" value="1"/>
</dbReference>
<feature type="transmembrane region" description="Helical" evidence="8">
    <location>
        <begin position="92"/>
        <end position="115"/>
    </location>
</feature>